<dbReference type="GO" id="GO:0036503">
    <property type="term" value="P:ERAD pathway"/>
    <property type="evidence" value="ECO:0007669"/>
    <property type="project" value="TreeGrafter"/>
</dbReference>
<dbReference type="InterPro" id="IPR040497">
    <property type="entry name" value="Glyco_transf_24"/>
</dbReference>
<comment type="cofactor">
    <cofactor evidence="1">
        <name>Ca(2+)</name>
        <dbReference type="ChEBI" id="CHEBI:29108"/>
    </cofactor>
</comment>
<dbReference type="PANTHER" id="PTHR11226:SF9">
    <property type="entry name" value="UDP-GLUCOSE:GLYCOPROTEIN GLUCOSYLTRANSFERASE"/>
    <property type="match status" value="1"/>
</dbReference>
<dbReference type="Pfam" id="PF18400">
    <property type="entry name" value="Thioredoxin_12"/>
    <property type="match status" value="1"/>
</dbReference>
<dbReference type="PANTHER" id="PTHR11226">
    <property type="entry name" value="UDP-GLUCOSE GLYCOPROTEIN:GLUCOSYLTRANSFERASE"/>
    <property type="match status" value="1"/>
</dbReference>
<dbReference type="Pfam" id="PF18404">
    <property type="entry name" value="Glyco_transf_24"/>
    <property type="match status" value="1"/>
</dbReference>
<dbReference type="OrthoDB" id="27683at2759"/>
<feature type="domain" description="UGGT thioredoxin-like" evidence="6">
    <location>
        <begin position="257"/>
        <end position="360"/>
    </location>
</feature>
<dbReference type="Gene3D" id="3.90.550.10">
    <property type="entry name" value="Spore Coat Polysaccharide Biosynthesis Protein SpsA, Chain A"/>
    <property type="match status" value="1"/>
</dbReference>
<feature type="domain" description="Glucosyltransferase 24 catalytic" evidence="7">
    <location>
        <begin position="953"/>
        <end position="1220"/>
    </location>
</feature>
<evidence type="ECO:0000313" key="8">
    <source>
        <dbReference type="EMBL" id="CAI5438660.1"/>
    </source>
</evidence>
<feature type="signal peptide" evidence="4">
    <location>
        <begin position="1"/>
        <end position="16"/>
    </location>
</feature>
<dbReference type="GO" id="GO:0051082">
    <property type="term" value="F:unfolded protein binding"/>
    <property type="evidence" value="ECO:0007669"/>
    <property type="project" value="TreeGrafter"/>
</dbReference>
<dbReference type="InterPro" id="IPR029044">
    <property type="entry name" value="Nucleotide-diphossugar_trans"/>
</dbReference>
<dbReference type="AlphaFoldDB" id="A0A9P1I2U8"/>
<protein>
    <recommendedName>
        <fullName evidence="10">UDP-glucose:glycoprotein glucosyltransferase</fullName>
    </recommendedName>
</protein>
<evidence type="ECO:0000259" key="5">
    <source>
        <dbReference type="Pfam" id="PF18400"/>
    </source>
</evidence>
<gene>
    <name evidence="8" type="ORF">CAMP_LOCUS1297</name>
</gene>
<dbReference type="EMBL" id="CANHGI010000001">
    <property type="protein sequence ID" value="CAI5438660.1"/>
    <property type="molecule type" value="Genomic_DNA"/>
</dbReference>
<keyword evidence="9" id="KW-1185">Reference proteome</keyword>
<name>A0A9P1I2U8_9PELO</name>
<dbReference type="InterPro" id="IPR009448">
    <property type="entry name" value="UDP-g_GGtrans"/>
</dbReference>
<keyword evidence="4" id="KW-0732">Signal</keyword>
<dbReference type="Proteomes" id="UP001152747">
    <property type="component" value="Unassembled WGS sequence"/>
</dbReference>
<dbReference type="CDD" id="cd06432">
    <property type="entry name" value="GT8_HUGT1_C_like"/>
    <property type="match status" value="1"/>
</dbReference>
<dbReference type="Pfam" id="PF06427">
    <property type="entry name" value="UDP-g_GGTase"/>
    <property type="match status" value="1"/>
</dbReference>
<dbReference type="GO" id="GO:0003980">
    <property type="term" value="F:UDP-glucose:glycoprotein glucosyltransferase activity"/>
    <property type="evidence" value="ECO:0007669"/>
    <property type="project" value="InterPro"/>
</dbReference>
<dbReference type="InterPro" id="IPR040694">
    <property type="entry name" value="UGGT_TRXL_2"/>
</dbReference>
<dbReference type="GO" id="GO:0005783">
    <property type="term" value="C:endoplasmic reticulum"/>
    <property type="evidence" value="ECO:0007669"/>
    <property type="project" value="TreeGrafter"/>
</dbReference>
<reference evidence="8" key="1">
    <citation type="submission" date="2022-11" db="EMBL/GenBank/DDBJ databases">
        <authorList>
            <person name="Kikuchi T."/>
        </authorList>
    </citation>
    <scope>NUCLEOTIDE SEQUENCE</scope>
    <source>
        <strain evidence="8">PS1010</strain>
    </source>
</reference>
<evidence type="ECO:0000256" key="1">
    <source>
        <dbReference type="ARBA" id="ARBA00001913"/>
    </source>
</evidence>
<comment type="caution">
    <text evidence="8">The sequence shown here is derived from an EMBL/GenBank/DDBJ whole genome shotgun (WGS) entry which is preliminary data.</text>
</comment>
<feature type="chain" id="PRO_5040116611" description="UDP-glucose:glycoprotein glucosyltransferase" evidence="4">
    <location>
        <begin position="17"/>
        <end position="1230"/>
    </location>
</feature>
<proteinExistence type="predicted"/>
<dbReference type="GO" id="GO:0018279">
    <property type="term" value="P:protein N-linked glycosylation via asparagine"/>
    <property type="evidence" value="ECO:0007669"/>
    <property type="project" value="TreeGrafter"/>
</dbReference>
<evidence type="ECO:0000313" key="9">
    <source>
        <dbReference type="Proteomes" id="UP001152747"/>
    </source>
</evidence>
<evidence type="ECO:0000259" key="7">
    <source>
        <dbReference type="Pfam" id="PF18404"/>
    </source>
</evidence>
<dbReference type="Pfam" id="PF18401">
    <property type="entry name" value="Thioredoxin_13"/>
    <property type="match status" value="1"/>
</dbReference>
<evidence type="ECO:0000259" key="6">
    <source>
        <dbReference type="Pfam" id="PF18401"/>
    </source>
</evidence>
<comment type="catalytic activity">
    <reaction evidence="3">
        <text>N(4)-(alpha-D-Man-(1-&gt;2)-alpha-D-Man-(1-&gt;2)-alpha-D-Man-(1-&gt;3)-[alpha-D-Man-(1-&gt;2)-alpha-D-Man-(1-&gt;3)-[alpha-D-Man-(1-&gt;2)-alpha-D-Man-(1-&gt;6)]-alpha-D-Man-(1-&gt;6)]-beta-D-Man-(1-&gt;4)-beta-D-GlcNAc-(1-&gt;4)-beta-D-GlcNAc)-L-asparaginyl-[protein] (N-glucan mannose isomer 9A1,2,3B1,2,3) + UDP-alpha-D-glucose = N(4)-(alpha-D-Glc-(1-&gt;3)-alpha-D-Man-(1-&gt;2)-alpha-D-Man-(1-&gt;2)-alpha-D-Man-(1-&gt;3)-[alpha-D-Man-(1-&gt;2)-alpha-D-Man-(1-&gt;3)-[alpha-D-Man-(1-&gt;2)-alpha-D-Man-(1-&gt;6)]-alpha-D-Man-(1-&gt;6)]-beta-D-Man-(1-&gt;4)-beta-D-GlcNAc-(1-&gt;4)-beta-D-GlcNAc)-L-asparaginyl-[protein] + UDP + H(+)</text>
        <dbReference type="Rhea" id="RHEA:61304"/>
        <dbReference type="Rhea" id="RHEA-COMP:14356"/>
        <dbReference type="Rhea" id="RHEA-COMP:14357"/>
        <dbReference type="ChEBI" id="CHEBI:15378"/>
        <dbReference type="ChEBI" id="CHEBI:58223"/>
        <dbReference type="ChEBI" id="CHEBI:58885"/>
        <dbReference type="ChEBI" id="CHEBI:59080"/>
        <dbReference type="ChEBI" id="CHEBI:139493"/>
    </reaction>
</comment>
<evidence type="ECO:0008006" key="10">
    <source>
        <dbReference type="Google" id="ProtNLM"/>
    </source>
</evidence>
<comment type="function">
    <text evidence="2">Recognizes glycoproteins with minor folding defects. Reglucosylates single N-glycans near the misfolded part of the protein, thus providing quality control for protein folding in the endoplasmic reticulum. Reglucosylated proteins are recognized by calreticulin for recycling to the endoplasmic reticulum and refolding or degradation.</text>
</comment>
<sequence length="1230" mass="143153">MLQHLLLFWLIPFLVGNVSVKIDTTWEQTSILGEISEFVAEKAPNEFWDYLENVEEGGNTRENYENGLKEAAKLIDSGLLPILKLSISTRKYSPRIQLHYKLGESRLCSVYFKYGRQKDCNLENIIIGEKNAEVLYNSDHKFTQNNNNTMIVYGIIGTKELRESIQKMKELVKMGTLSSFVFRNHFTSCSNTNVSLSGYGVELVMKATEYKVINENEEVDPKDLHGVNIEKLKTIHTDLREKLNDLRDYLFKIDDFTKPLKKWELKSLSIQATKMIMESNDPLKTLKKMTQDFPSHSRYLSKVNIDNWKLKRNGYIDEGINELRINGKIIENDVNIFDLIEILENEKQLVDKLFDIGIKDPMKYLTTINYKLDIPKAVFDYRNANPKFLNNVERQYGYSTIKAIIQKVDFGEVLPIAKNVFTLIFVVDPLDRNQDYLLEFARKYNKKQKFVRIGIISEKSKEFVSRIGLYRTPRILLNGELIDDFENVKELENNIYHMIYKQSMYLQNMVYHGDVDDTIKIEDFWLDESFKVQSRVHFSVINASKSKNVLKIPSNSSSLKNVEYSIETQTPIIIWIVGDFKNQRLVSFSKNVLDLYGQKYQIALISNSDCPEISKLNCDKNLNKIIGIKSGETAIVINSIIFGPLKSEELFNKKDFSMIFSSFVKTELKIENLLEFYSIFHGNVKEKRETHKTPKDIIIKENDKTIPKLSITWVLNPTTPEAQYIVNLVELIKNTMNSEIRLVFNPVSKLSNLPINRFYRYVISNELRFDENGEILTNNAVFESLPNKQLMTLGIITHDSWMIELKTTNYDLDNIFIDSKTPNIIAKYTLENVLIEGNCLDNYSNPSKGTQIMVENIINQRRFDTVVMQNLGYFQLKASPGIWKINLLDGGKISKIDGKSEFEHEIVIDSLTGKNLRLEVDKTKNDENPSILRRISNYFTDSLSKNIDFGDEINVFSLASGHLYERFLKIMMLSVVKNTSSRKVNFWILKNYASPSFKETIPELAKKYGFNVHFVEYKWPNWLRRQTEKQRIMWGYKILFLDVLFPLNVEKIIFVDADQVVRADLKELMDFDLEGAPYGYVPFCDSRREMDGFRFWKSGYWANVLGDRKYHISALYVVDLKKFREMSAGDQLRGNYHMLSRDPNSLSNLDQDLPNSMIHEVPIKSLPQEWLWCETWCDDESKNNAKTIDLCNNPMTKEPKLNSAVRIINEWKDLDEETREFSRKPSKIDL</sequence>
<dbReference type="SUPFAM" id="SSF53448">
    <property type="entry name" value="Nucleotide-diphospho-sugar transferases"/>
    <property type="match status" value="1"/>
</dbReference>
<dbReference type="InterPro" id="IPR040693">
    <property type="entry name" value="UGGT_TRXL_1"/>
</dbReference>
<evidence type="ECO:0000256" key="2">
    <source>
        <dbReference type="ARBA" id="ARBA00045874"/>
    </source>
</evidence>
<evidence type="ECO:0000256" key="3">
    <source>
        <dbReference type="ARBA" id="ARBA00048456"/>
    </source>
</evidence>
<organism evidence="8 9">
    <name type="scientific">Caenorhabditis angaria</name>
    <dbReference type="NCBI Taxonomy" id="860376"/>
    <lineage>
        <taxon>Eukaryota</taxon>
        <taxon>Metazoa</taxon>
        <taxon>Ecdysozoa</taxon>
        <taxon>Nematoda</taxon>
        <taxon>Chromadorea</taxon>
        <taxon>Rhabditida</taxon>
        <taxon>Rhabditina</taxon>
        <taxon>Rhabditomorpha</taxon>
        <taxon>Rhabditoidea</taxon>
        <taxon>Rhabditidae</taxon>
        <taxon>Peloderinae</taxon>
        <taxon>Caenorhabditis</taxon>
    </lineage>
</organism>
<evidence type="ECO:0000256" key="4">
    <source>
        <dbReference type="SAM" id="SignalP"/>
    </source>
</evidence>
<accession>A0A9P1I2U8</accession>
<feature type="domain" description="UGGT thioredoxin-like" evidence="5">
    <location>
        <begin position="28"/>
        <end position="185"/>
    </location>
</feature>